<gene>
    <name evidence="1" type="ORF">FHU37_005097</name>
</gene>
<organism evidence="1 2">
    <name type="scientific">Allostreptomyces psammosilenae</name>
    <dbReference type="NCBI Taxonomy" id="1892865"/>
    <lineage>
        <taxon>Bacteria</taxon>
        <taxon>Bacillati</taxon>
        <taxon>Actinomycetota</taxon>
        <taxon>Actinomycetes</taxon>
        <taxon>Kitasatosporales</taxon>
        <taxon>Streptomycetaceae</taxon>
        <taxon>Allostreptomyces</taxon>
    </lineage>
</organism>
<dbReference type="Proteomes" id="UP000567795">
    <property type="component" value="Unassembled WGS sequence"/>
</dbReference>
<dbReference type="EMBL" id="JACBZD010000002">
    <property type="protein sequence ID" value="NYI08068.1"/>
    <property type="molecule type" value="Genomic_DNA"/>
</dbReference>
<reference evidence="1 2" key="1">
    <citation type="submission" date="2020-07" db="EMBL/GenBank/DDBJ databases">
        <title>Sequencing the genomes of 1000 actinobacteria strains.</title>
        <authorList>
            <person name="Klenk H.-P."/>
        </authorList>
    </citation>
    <scope>NUCLEOTIDE SEQUENCE [LARGE SCALE GENOMIC DNA]</scope>
    <source>
        <strain evidence="1 2">DSM 42178</strain>
    </source>
</reference>
<evidence type="ECO:0000313" key="2">
    <source>
        <dbReference type="Proteomes" id="UP000567795"/>
    </source>
</evidence>
<proteinExistence type="predicted"/>
<evidence type="ECO:0000313" key="1">
    <source>
        <dbReference type="EMBL" id="NYI08068.1"/>
    </source>
</evidence>
<sequence length="121" mass="13809">MTPERRLLQIRLQEHLDNAREALFAAQQLTTHTIAAGSVEAHALAYRMLCFGEALKQYTEVVETTTRAFRDPIRLRDRLAHKPLADLKINIIVTAVALAQKEILPEIESRRELLADALRRI</sequence>
<dbReference type="RefSeq" id="WP_179816957.1">
    <property type="nucleotide sequence ID" value="NZ_JACBZD010000002.1"/>
</dbReference>
<dbReference type="AlphaFoldDB" id="A0A853AC73"/>
<accession>A0A853AC73</accession>
<name>A0A853AC73_9ACTN</name>
<comment type="caution">
    <text evidence="1">The sequence shown here is derived from an EMBL/GenBank/DDBJ whole genome shotgun (WGS) entry which is preliminary data.</text>
</comment>
<keyword evidence="2" id="KW-1185">Reference proteome</keyword>
<protein>
    <submittedName>
        <fullName evidence="1">Uncharacterized protein with HEPN domain</fullName>
    </submittedName>
</protein>